<dbReference type="PANTHER" id="PTHR10030:SF37">
    <property type="entry name" value="ALPHA-L-FUCOSIDASE-RELATED"/>
    <property type="match status" value="1"/>
</dbReference>
<feature type="chain" id="PRO_5044230170" description="alpha-L-fucosidase" evidence="8">
    <location>
        <begin position="21"/>
        <end position="432"/>
    </location>
</feature>
<dbReference type="SUPFAM" id="SSF51445">
    <property type="entry name" value="(Trans)glycosidases"/>
    <property type="match status" value="1"/>
</dbReference>
<dbReference type="PIRSF" id="PIRSF001092">
    <property type="entry name" value="Alpha-L-fucosidase"/>
    <property type="match status" value="1"/>
</dbReference>
<dbReference type="InterPro" id="IPR016286">
    <property type="entry name" value="FUC_metazoa-typ"/>
</dbReference>
<reference evidence="10" key="1">
    <citation type="submission" date="2024-07" db="EMBL/GenBank/DDBJ databases">
        <title>Complete genome sequence of Prevotella sp. YM-2024 GTC17260.</title>
        <authorList>
            <person name="Hayashi M."/>
            <person name="Muto Y."/>
            <person name="Tanaka K."/>
            <person name="Niwa H."/>
        </authorList>
    </citation>
    <scope>NUCLEOTIDE SEQUENCE</scope>
    <source>
        <strain evidence="10">GTC17260</strain>
    </source>
</reference>
<dbReference type="InterPro" id="IPR057739">
    <property type="entry name" value="Glyco_hydro_29_N"/>
</dbReference>
<dbReference type="SMART" id="SM00812">
    <property type="entry name" value="Alpha_L_fucos"/>
    <property type="match status" value="1"/>
</dbReference>
<feature type="signal peptide" evidence="8">
    <location>
        <begin position="1"/>
        <end position="20"/>
    </location>
</feature>
<evidence type="ECO:0000256" key="5">
    <source>
        <dbReference type="ARBA" id="ARBA00022801"/>
    </source>
</evidence>
<dbReference type="AlphaFoldDB" id="A0AB33JH15"/>
<dbReference type="Gene3D" id="3.20.20.80">
    <property type="entry name" value="Glycosidases"/>
    <property type="match status" value="1"/>
</dbReference>
<evidence type="ECO:0000256" key="3">
    <source>
        <dbReference type="ARBA" id="ARBA00012662"/>
    </source>
</evidence>
<sequence length="432" mass="49733">MKKLSIIAFLLLLCLLPTQAEQKYVPTPENLEARKEFEGFRFGIFLHWGIYSEFAQGEWYLNSRINKDEYAKVASCFYPLNFDANAWVKAIKESGAKYITFTSRHHDSFSMFHTAESKYNIVDATPFKRDVLKELSTACEQQDMRLHVYYSILDWIREDYPIGRTGLHTGRNLTPNYDTYFTFMKNQIREILTNYGKVGAIWLDGYWDHDSDSIPFNWRMEEFYRYIHSIQPSCLVGNNHHITPIDGEDFQMFERDLPGENKAGLSGQDISKLPLETCETMNGMWGYKVADQNYKTTNQLVELLVRSAGKGANLLLNIGPQPNGELPALALDRLQGLGKWMKQYGETVYGTQASEVGEAKWGTSTAKDNKIYLHVFDASQSKITFTINKKPKKVFDFVTRRPLACQYDKKTKQATVTFTADTTPDYVIELIK</sequence>
<proteinExistence type="inferred from homology"/>
<gene>
    <name evidence="10" type="ORF">GTC17260_12390</name>
</gene>
<keyword evidence="5" id="KW-0378">Hydrolase</keyword>
<dbReference type="InterPro" id="IPR017853">
    <property type="entry name" value="GH"/>
</dbReference>
<name>A0AB33JH15_9BACT</name>
<evidence type="ECO:0000256" key="2">
    <source>
        <dbReference type="ARBA" id="ARBA00007951"/>
    </source>
</evidence>
<evidence type="ECO:0000256" key="6">
    <source>
        <dbReference type="ARBA" id="ARBA00023295"/>
    </source>
</evidence>
<dbReference type="GO" id="GO:0006004">
    <property type="term" value="P:fucose metabolic process"/>
    <property type="evidence" value="ECO:0007669"/>
    <property type="project" value="InterPro"/>
</dbReference>
<dbReference type="EMBL" id="AP035788">
    <property type="protein sequence ID" value="BFO78604.1"/>
    <property type="molecule type" value="Genomic_DNA"/>
</dbReference>
<dbReference type="InterPro" id="IPR000933">
    <property type="entry name" value="Glyco_hydro_29"/>
</dbReference>
<dbReference type="GO" id="GO:0016139">
    <property type="term" value="P:glycoside catabolic process"/>
    <property type="evidence" value="ECO:0007669"/>
    <property type="project" value="TreeGrafter"/>
</dbReference>
<keyword evidence="4 8" id="KW-0732">Signal</keyword>
<comment type="similarity">
    <text evidence="2">Belongs to the glycosyl hydrolase 29 family.</text>
</comment>
<dbReference type="EC" id="3.2.1.51" evidence="3"/>
<comment type="function">
    <text evidence="1">Alpha-L-fucosidase is responsible for hydrolyzing the alpha-1,6-linked fucose joined to the reducing-end N-acetylglucosamine of the carbohydrate moieties of glycoproteins.</text>
</comment>
<organism evidence="10">
    <name type="scientific">Prevotella sp. GTC17260</name>
    <dbReference type="NCBI Taxonomy" id="3236796"/>
    <lineage>
        <taxon>Bacteria</taxon>
        <taxon>Pseudomonadati</taxon>
        <taxon>Bacteroidota</taxon>
        <taxon>Bacteroidia</taxon>
        <taxon>Bacteroidales</taxon>
        <taxon>Prevotellaceae</taxon>
        <taxon>Prevotella</taxon>
    </lineage>
</organism>
<feature type="domain" description="Glycoside hydrolase family 29 N-terminal" evidence="9">
    <location>
        <begin position="18"/>
        <end position="346"/>
    </location>
</feature>
<accession>A0AB33JH15</accession>
<evidence type="ECO:0000256" key="4">
    <source>
        <dbReference type="ARBA" id="ARBA00022729"/>
    </source>
</evidence>
<keyword evidence="6" id="KW-0326">Glycosidase</keyword>
<evidence type="ECO:0000259" key="9">
    <source>
        <dbReference type="Pfam" id="PF01120"/>
    </source>
</evidence>
<dbReference type="PRINTS" id="PR00741">
    <property type="entry name" value="GLHYDRLASE29"/>
</dbReference>
<protein>
    <recommendedName>
        <fullName evidence="3">alpha-L-fucosidase</fullName>
        <ecNumber evidence="3">3.2.1.51</ecNumber>
    </recommendedName>
</protein>
<dbReference type="PANTHER" id="PTHR10030">
    <property type="entry name" value="ALPHA-L-FUCOSIDASE"/>
    <property type="match status" value="1"/>
</dbReference>
<feature type="site" description="May be important for catalysis" evidence="7">
    <location>
        <position position="278"/>
    </location>
</feature>
<evidence type="ECO:0000256" key="1">
    <source>
        <dbReference type="ARBA" id="ARBA00004071"/>
    </source>
</evidence>
<dbReference type="GO" id="GO:0005764">
    <property type="term" value="C:lysosome"/>
    <property type="evidence" value="ECO:0007669"/>
    <property type="project" value="TreeGrafter"/>
</dbReference>
<evidence type="ECO:0000256" key="7">
    <source>
        <dbReference type="PIRSR" id="PIRSR001092-1"/>
    </source>
</evidence>
<dbReference type="GO" id="GO:0004560">
    <property type="term" value="F:alpha-L-fucosidase activity"/>
    <property type="evidence" value="ECO:0007669"/>
    <property type="project" value="InterPro"/>
</dbReference>
<evidence type="ECO:0000256" key="8">
    <source>
        <dbReference type="SAM" id="SignalP"/>
    </source>
</evidence>
<dbReference type="Pfam" id="PF01120">
    <property type="entry name" value="Alpha_L_fucos"/>
    <property type="match status" value="1"/>
</dbReference>
<evidence type="ECO:0000313" key="10">
    <source>
        <dbReference type="EMBL" id="BFO78604.1"/>
    </source>
</evidence>